<dbReference type="EMBL" id="CP001135">
    <property type="protein sequence ID" value="ACY85052.1"/>
    <property type="molecule type" value="Genomic_DNA"/>
</dbReference>
<gene>
    <name evidence="1" type="ordered locus">ETAE_2217</name>
</gene>
<dbReference type="Gene3D" id="2.60.40.1090">
    <property type="entry name" value="Fimbrial-type adhesion domain"/>
    <property type="match status" value="1"/>
</dbReference>
<sequence length="240" mass="26009">MEFKITTLINIFPHSIFIARWNKFITIPIIKEKTMRHSILAAVVIAPLLPGAALAASGDLIKNGTGTITVNGVIAESTCEVSVSKTSLDFSLSLAELQVTSPQKLTTLPVPVTFQGCGNNTGLIMTLNSTHGEIGGGGYAKFKNTSTNNTNTDYIFLSLQITASELQNIDIYDPKGRLYPVPSTWGIHINGDQFYVHVKNNQSASFNFDFNIIARGTTQNATYIPPASVNAGITYAFKYL</sequence>
<dbReference type="GO" id="GO:0009289">
    <property type="term" value="C:pilus"/>
    <property type="evidence" value="ECO:0007669"/>
    <property type="project" value="InterPro"/>
</dbReference>
<dbReference type="GO" id="GO:0007155">
    <property type="term" value="P:cell adhesion"/>
    <property type="evidence" value="ECO:0007669"/>
    <property type="project" value="InterPro"/>
</dbReference>
<protein>
    <recommendedName>
        <fullName evidence="3">Type 1 fimbrial protein</fullName>
    </recommendedName>
</protein>
<name>A0AAU8PTB5_EDWPI</name>
<accession>A0AAU8PTB5</accession>
<keyword evidence="2" id="KW-1185">Reference proteome</keyword>
<dbReference type="InterPro" id="IPR036937">
    <property type="entry name" value="Adhesion_dom_fimbrial_sf"/>
</dbReference>
<proteinExistence type="predicted"/>
<evidence type="ECO:0000313" key="2">
    <source>
        <dbReference type="Proteomes" id="UP000002634"/>
    </source>
</evidence>
<dbReference type="KEGG" id="etr:ETAE_2217"/>
<dbReference type="AlphaFoldDB" id="A0AAU8PTB5"/>
<evidence type="ECO:0000313" key="1">
    <source>
        <dbReference type="EMBL" id="ACY85052.1"/>
    </source>
</evidence>
<evidence type="ECO:0008006" key="3">
    <source>
        <dbReference type="Google" id="ProtNLM"/>
    </source>
</evidence>
<reference evidence="1 2" key="1">
    <citation type="journal article" date="2009" name="PLoS ONE">
        <title>Genome sequence of the versatile fish pathogen Edwardsiella tarda provides insights into its adaptation to broad host ranges and intracellular niches.</title>
        <authorList>
            <person name="Wang Q."/>
            <person name="Yang M."/>
            <person name="Xiao J."/>
            <person name="Wu H."/>
            <person name="Wang X."/>
            <person name="Lv Y."/>
            <person name="Xu L."/>
            <person name="Zheng H."/>
            <person name="Wang S."/>
            <person name="Zhao G."/>
            <person name="Liu Q."/>
            <person name="Zhang Y."/>
        </authorList>
    </citation>
    <scope>NUCLEOTIDE SEQUENCE [LARGE SCALE GENOMIC DNA]</scope>
    <source>
        <strain evidence="2">EIB202 / CCTCC M208068</strain>
    </source>
</reference>
<organism evidence="1 2">
    <name type="scientific">Edwardsiella piscicida</name>
    <dbReference type="NCBI Taxonomy" id="1263550"/>
    <lineage>
        <taxon>Bacteria</taxon>
        <taxon>Pseudomonadati</taxon>
        <taxon>Pseudomonadota</taxon>
        <taxon>Gammaproteobacteria</taxon>
        <taxon>Enterobacterales</taxon>
        <taxon>Hafniaceae</taxon>
        <taxon>Edwardsiella</taxon>
    </lineage>
</organism>
<dbReference type="Proteomes" id="UP000002634">
    <property type="component" value="Chromosome"/>
</dbReference>